<evidence type="ECO:0000313" key="3">
    <source>
        <dbReference type="EMBL" id="APW39097.1"/>
    </source>
</evidence>
<dbReference type="EMBL" id="CP019236">
    <property type="protein sequence ID" value="APW39097.1"/>
    <property type="molecule type" value="Genomic_DNA"/>
</dbReference>
<gene>
    <name evidence="3" type="ORF">RD110_19330</name>
</gene>
<accession>A0A1P8JZB7</accession>
<keyword evidence="1" id="KW-0732">Signal</keyword>
<feature type="chain" id="PRO_5013224465" evidence="1">
    <location>
        <begin position="23"/>
        <end position="157"/>
    </location>
</feature>
<reference evidence="3 4" key="1">
    <citation type="submission" date="2017-01" db="EMBL/GenBank/DDBJ databases">
        <authorList>
            <person name="Mah S.A."/>
            <person name="Swanson W.J."/>
            <person name="Moy G.W."/>
            <person name="Vacquier V.D."/>
        </authorList>
    </citation>
    <scope>NUCLEOTIDE SEQUENCE [LARGE SCALE GENOMIC DNA]</scope>
    <source>
        <strain evidence="3 4">DCY110</strain>
    </source>
</reference>
<proteinExistence type="predicted"/>
<dbReference type="InterPro" id="IPR007055">
    <property type="entry name" value="BON_dom"/>
</dbReference>
<dbReference type="KEGG" id="rhy:RD110_19330"/>
<dbReference type="Pfam" id="PF04972">
    <property type="entry name" value="BON"/>
    <property type="match status" value="1"/>
</dbReference>
<evidence type="ECO:0000256" key="1">
    <source>
        <dbReference type="SAM" id="SignalP"/>
    </source>
</evidence>
<dbReference type="OrthoDB" id="8593220at2"/>
<name>A0A1P8JZB7_9BURK</name>
<feature type="domain" description="BON" evidence="2">
    <location>
        <begin position="88"/>
        <end position="156"/>
    </location>
</feature>
<feature type="signal peptide" evidence="1">
    <location>
        <begin position="1"/>
        <end position="22"/>
    </location>
</feature>
<evidence type="ECO:0000313" key="4">
    <source>
        <dbReference type="Proteomes" id="UP000186609"/>
    </source>
</evidence>
<dbReference type="Gene3D" id="3.30.1340.30">
    <property type="match status" value="1"/>
</dbReference>
<evidence type="ECO:0000259" key="2">
    <source>
        <dbReference type="PROSITE" id="PS50914"/>
    </source>
</evidence>
<protein>
    <submittedName>
        <fullName evidence="3">Transporter</fullName>
    </submittedName>
</protein>
<sequence length="157" mass="17399">MPVVHLGALALTFVFLACAVQAETTPEQPANHFNDPFLQVTSAIADCPPEPGPLITLAQQQAEAHWRAERGTSCFRSGRCRLPNAYLYDAEIIPRVQKAILADGRFGDTSIWVEGQRRWVWLKGCVRRPEQAAALEQLVRGIDDVEAVINELKPRGP</sequence>
<dbReference type="PROSITE" id="PS50914">
    <property type="entry name" value="BON"/>
    <property type="match status" value="1"/>
</dbReference>
<dbReference type="Proteomes" id="UP000186609">
    <property type="component" value="Chromosome"/>
</dbReference>
<dbReference type="AlphaFoldDB" id="A0A1P8JZB7"/>
<dbReference type="RefSeq" id="WP_076201205.1">
    <property type="nucleotide sequence ID" value="NZ_CP019236.1"/>
</dbReference>
<organism evidence="3 4">
    <name type="scientific">Rhodoferax koreensis</name>
    <dbReference type="NCBI Taxonomy" id="1842727"/>
    <lineage>
        <taxon>Bacteria</taxon>
        <taxon>Pseudomonadati</taxon>
        <taxon>Pseudomonadota</taxon>
        <taxon>Betaproteobacteria</taxon>
        <taxon>Burkholderiales</taxon>
        <taxon>Comamonadaceae</taxon>
        <taxon>Rhodoferax</taxon>
    </lineage>
</organism>
<dbReference type="STRING" id="1842727.RD110_19330"/>
<keyword evidence="4" id="KW-1185">Reference proteome</keyword>